<evidence type="ECO:0000256" key="11">
    <source>
        <dbReference type="RuleBase" id="RU003313"/>
    </source>
</evidence>
<dbReference type="InParanoid" id="A0A2V0NRU3"/>
<keyword evidence="4 11" id="KW-0819">tRNA processing</keyword>
<dbReference type="GO" id="GO:0002098">
    <property type="term" value="P:tRNA wobble uridine modification"/>
    <property type="evidence" value="ECO:0007669"/>
    <property type="project" value="TreeGrafter"/>
</dbReference>
<dbReference type="Pfam" id="PF01926">
    <property type="entry name" value="MMR_HSR1"/>
    <property type="match status" value="1"/>
</dbReference>
<dbReference type="SUPFAM" id="SSF52540">
    <property type="entry name" value="P-loop containing nucleoside triphosphate hydrolases"/>
    <property type="match status" value="1"/>
</dbReference>
<reference evidence="14 15" key="1">
    <citation type="journal article" date="2018" name="Sci. Rep.">
        <title>Raphidocelis subcapitata (=Pseudokirchneriella subcapitata) provides an insight into genome evolution and environmental adaptations in the Sphaeropleales.</title>
        <authorList>
            <person name="Suzuki S."/>
            <person name="Yamaguchi H."/>
            <person name="Nakajima N."/>
            <person name="Kawachi M."/>
        </authorList>
    </citation>
    <scope>NUCLEOTIDE SEQUENCE [LARGE SCALE GENOMIC DNA]</scope>
    <source>
        <strain evidence="14 15">NIES-35</strain>
    </source>
</reference>
<keyword evidence="6 11" id="KW-0547">Nucleotide-binding</keyword>
<dbReference type="Pfam" id="PF12631">
    <property type="entry name" value="MnmE_helical"/>
    <property type="match status" value="1"/>
</dbReference>
<feature type="compositionally biased region" description="Gly residues" evidence="12">
    <location>
        <begin position="97"/>
        <end position="111"/>
    </location>
</feature>
<dbReference type="OrthoDB" id="188276at2759"/>
<evidence type="ECO:0000313" key="14">
    <source>
        <dbReference type="EMBL" id="GBF90356.1"/>
    </source>
</evidence>
<dbReference type="PANTHER" id="PTHR42714:SF2">
    <property type="entry name" value="TRNA MODIFICATION GTPASE GTPBP3, MITOCHONDRIAL"/>
    <property type="match status" value="1"/>
</dbReference>
<feature type="non-terminal residue" evidence="14">
    <location>
        <position position="1"/>
    </location>
</feature>
<evidence type="ECO:0000256" key="12">
    <source>
        <dbReference type="SAM" id="MobiDB-lite"/>
    </source>
</evidence>
<keyword evidence="8" id="KW-0460">Magnesium</keyword>
<dbReference type="CDD" id="cd14858">
    <property type="entry name" value="TrmE_N"/>
    <property type="match status" value="1"/>
</dbReference>
<gene>
    <name evidence="14" type="ORF">Rsub_02462</name>
</gene>
<dbReference type="InterPro" id="IPR006073">
    <property type="entry name" value="GTP-bd"/>
</dbReference>
<keyword evidence="5" id="KW-0479">Metal-binding</keyword>
<feature type="domain" description="TrmE-type G" evidence="13">
    <location>
        <begin position="337"/>
        <end position="508"/>
    </location>
</feature>
<dbReference type="GO" id="GO:0046872">
    <property type="term" value="F:metal ion binding"/>
    <property type="evidence" value="ECO:0007669"/>
    <property type="project" value="UniProtKB-KW"/>
</dbReference>
<evidence type="ECO:0000259" key="13">
    <source>
        <dbReference type="PROSITE" id="PS51709"/>
    </source>
</evidence>
<evidence type="ECO:0000256" key="5">
    <source>
        <dbReference type="ARBA" id="ARBA00022723"/>
    </source>
</evidence>
<dbReference type="Gene3D" id="3.40.50.300">
    <property type="entry name" value="P-loop containing nucleotide triphosphate hydrolases"/>
    <property type="match status" value="1"/>
</dbReference>
<dbReference type="InterPro" id="IPR018948">
    <property type="entry name" value="GTP-bd_TrmE_N"/>
</dbReference>
<comment type="subcellular location">
    <subcellularLocation>
        <location evidence="1">Plastid</location>
        <location evidence="1">Chloroplast</location>
    </subcellularLocation>
</comment>
<dbReference type="CDD" id="cd04164">
    <property type="entry name" value="trmE"/>
    <property type="match status" value="1"/>
</dbReference>
<dbReference type="Gene3D" id="1.20.120.430">
    <property type="entry name" value="tRNA modification GTPase MnmE domain 2"/>
    <property type="match status" value="1"/>
</dbReference>
<dbReference type="PANTHER" id="PTHR42714">
    <property type="entry name" value="TRNA MODIFICATION GTPASE GTPBP3"/>
    <property type="match status" value="1"/>
</dbReference>
<feature type="compositionally biased region" description="Low complexity" evidence="12">
    <location>
        <begin position="83"/>
        <end position="92"/>
    </location>
</feature>
<keyword evidence="9" id="KW-0630">Potassium</keyword>
<evidence type="ECO:0000256" key="8">
    <source>
        <dbReference type="ARBA" id="ARBA00022842"/>
    </source>
</evidence>
<comment type="similarity">
    <text evidence="2 11">Belongs to the TRAFAC class TrmE-Era-EngA-EngB-Septin-like GTPase superfamily. TrmE GTPase family.</text>
</comment>
<evidence type="ECO:0000256" key="6">
    <source>
        <dbReference type="ARBA" id="ARBA00022741"/>
    </source>
</evidence>
<dbReference type="InterPro" id="IPR031168">
    <property type="entry name" value="G_TrmE"/>
</dbReference>
<dbReference type="FunFam" id="3.40.50.300:FF:000494">
    <property type="entry name" value="tRNA modification GTPase MnmE"/>
    <property type="match status" value="1"/>
</dbReference>
<dbReference type="InterPro" id="IPR004520">
    <property type="entry name" value="GTPase_MnmE"/>
</dbReference>
<dbReference type="GO" id="GO:0009507">
    <property type="term" value="C:chloroplast"/>
    <property type="evidence" value="ECO:0007669"/>
    <property type="project" value="UniProtKB-SubCell"/>
</dbReference>
<dbReference type="GO" id="GO:0005525">
    <property type="term" value="F:GTP binding"/>
    <property type="evidence" value="ECO:0007669"/>
    <property type="project" value="UniProtKB-KW"/>
</dbReference>
<feature type="region of interest" description="Disordered" evidence="12">
    <location>
        <begin position="83"/>
        <end position="111"/>
    </location>
</feature>
<dbReference type="FunFam" id="3.30.1360.120:FF:000003">
    <property type="entry name" value="tRNA modification GTPase MnmE"/>
    <property type="match status" value="1"/>
</dbReference>
<dbReference type="GO" id="GO:0005829">
    <property type="term" value="C:cytosol"/>
    <property type="evidence" value="ECO:0007669"/>
    <property type="project" value="TreeGrafter"/>
</dbReference>
<evidence type="ECO:0000256" key="7">
    <source>
        <dbReference type="ARBA" id="ARBA00022801"/>
    </source>
</evidence>
<dbReference type="Proteomes" id="UP000247498">
    <property type="component" value="Unassembled WGS sequence"/>
</dbReference>
<dbReference type="GO" id="GO:0042802">
    <property type="term" value="F:identical protein binding"/>
    <property type="evidence" value="ECO:0007669"/>
    <property type="project" value="UniProtKB-ARBA"/>
</dbReference>
<keyword evidence="3" id="KW-0963">Cytoplasm</keyword>
<evidence type="ECO:0000256" key="1">
    <source>
        <dbReference type="ARBA" id="ARBA00004229"/>
    </source>
</evidence>
<evidence type="ECO:0000313" key="15">
    <source>
        <dbReference type="Proteomes" id="UP000247498"/>
    </source>
</evidence>
<dbReference type="InterPro" id="IPR027266">
    <property type="entry name" value="TrmE/GcvT-like"/>
</dbReference>
<dbReference type="AlphaFoldDB" id="A0A2V0NRU3"/>
<keyword evidence="7" id="KW-0378">Hydrolase</keyword>
<name>A0A2V0NRU3_9CHLO</name>
<dbReference type="NCBIfam" id="TIGR00231">
    <property type="entry name" value="small_GTP"/>
    <property type="match status" value="1"/>
</dbReference>
<evidence type="ECO:0000256" key="9">
    <source>
        <dbReference type="ARBA" id="ARBA00022958"/>
    </source>
</evidence>
<dbReference type="PROSITE" id="PS51709">
    <property type="entry name" value="G_TRME"/>
    <property type="match status" value="1"/>
</dbReference>
<evidence type="ECO:0000256" key="3">
    <source>
        <dbReference type="ARBA" id="ARBA00022490"/>
    </source>
</evidence>
<dbReference type="NCBIfam" id="TIGR00450">
    <property type="entry name" value="mnmE_trmE_thdF"/>
    <property type="match status" value="1"/>
</dbReference>
<dbReference type="InterPro" id="IPR027417">
    <property type="entry name" value="P-loop_NTPase"/>
</dbReference>
<proteinExistence type="inferred from homology"/>
<protein>
    <submittedName>
        <fullName evidence="14">tRNA modification GTPase-like protein</fullName>
    </submittedName>
</protein>
<dbReference type="HAMAP" id="MF_00379">
    <property type="entry name" value="GTPase_MnmE"/>
    <property type="match status" value="1"/>
</dbReference>
<keyword evidence="10 11" id="KW-0342">GTP-binding</keyword>
<sequence>QRGELWRRAQRAKTALLPQLSCPGAMRALASDAARVWHDAASLAPRGAGWRRPSRPAICDTARAAAHGGHRARRHAGAVRRAAAAAAAATDAAPRDGNGGPSTSGRGGEGYGLVTAGEDTIASVVTGVTTQGSVAVIRISGAAAPEIASRVFWPGGHFKFGWRPESHRVYYGSVVDSGGAVIDEAVLVPMLAPRSYTREDVIELQVHGGPVCCRRVLTAVIEAGARPARPGEFTLRAFLNGRLDLSQAESVMQLVTARTAAAADSALAGLRGGVGETVRRIREGVIDALVEVEARLDFEEDLGPLDSEAVRASVSGLQQDIEAALRTAREGALLRNGLQVAIVGRPNVGKSSLLNAWTKTERAIVTDIAGTTRDVVEAGLTVGGVPLTLLDTAGIRAASDAVEAIGVERSQAAAAGADIVVMVVDAASGWTEADGEIFSGLWGKGPGTRGCKVKGAALLVANKADLAGDREVQLPLLVKEAFHAVVRTCAVSREGLGSLEEAILQLAGAPQLASGGVSWTVNERQAEALVRAHEALMRVSQTIAEGLPYDLWTIDLRGAALALGEVSGDEVGEEVLDSVFARFCIGK</sequence>
<dbReference type="GO" id="GO:0030488">
    <property type="term" value="P:tRNA methylation"/>
    <property type="evidence" value="ECO:0007669"/>
    <property type="project" value="TreeGrafter"/>
</dbReference>
<dbReference type="EMBL" id="BDRX01000016">
    <property type="protein sequence ID" value="GBF90356.1"/>
    <property type="molecule type" value="Genomic_DNA"/>
</dbReference>
<dbReference type="InterPro" id="IPR005225">
    <property type="entry name" value="Small_GTP-bd"/>
</dbReference>
<dbReference type="Pfam" id="PF10396">
    <property type="entry name" value="TrmE_N"/>
    <property type="match status" value="1"/>
</dbReference>
<keyword evidence="15" id="KW-1185">Reference proteome</keyword>
<organism evidence="14 15">
    <name type="scientific">Raphidocelis subcapitata</name>
    <dbReference type="NCBI Taxonomy" id="307507"/>
    <lineage>
        <taxon>Eukaryota</taxon>
        <taxon>Viridiplantae</taxon>
        <taxon>Chlorophyta</taxon>
        <taxon>core chlorophytes</taxon>
        <taxon>Chlorophyceae</taxon>
        <taxon>CS clade</taxon>
        <taxon>Sphaeropleales</taxon>
        <taxon>Selenastraceae</taxon>
        <taxon>Raphidocelis</taxon>
    </lineage>
</organism>
<evidence type="ECO:0000256" key="2">
    <source>
        <dbReference type="ARBA" id="ARBA00011043"/>
    </source>
</evidence>
<dbReference type="InterPro" id="IPR025867">
    <property type="entry name" value="MnmE_helical"/>
</dbReference>
<evidence type="ECO:0000256" key="4">
    <source>
        <dbReference type="ARBA" id="ARBA00022694"/>
    </source>
</evidence>
<dbReference type="SUPFAM" id="SSF116878">
    <property type="entry name" value="TrmE connector domain"/>
    <property type="match status" value="1"/>
</dbReference>
<dbReference type="Gene3D" id="3.30.1360.120">
    <property type="entry name" value="Probable tRNA modification gtpase trme, domain 1"/>
    <property type="match status" value="1"/>
</dbReference>
<dbReference type="GO" id="GO:0003924">
    <property type="term" value="F:GTPase activity"/>
    <property type="evidence" value="ECO:0007669"/>
    <property type="project" value="InterPro"/>
</dbReference>
<accession>A0A2V0NRU3</accession>
<comment type="caution">
    <text evidence="14">The sequence shown here is derived from an EMBL/GenBank/DDBJ whole genome shotgun (WGS) entry which is preliminary data.</text>
</comment>
<evidence type="ECO:0000256" key="10">
    <source>
        <dbReference type="ARBA" id="ARBA00023134"/>
    </source>
</evidence>
<dbReference type="STRING" id="307507.A0A2V0NRU3"/>
<dbReference type="InterPro" id="IPR027368">
    <property type="entry name" value="MnmE_dom2"/>
</dbReference>
<dbReference type="FunCoup" id="A0A2V0NRU3">
    <property type="interactions" value="1367"/>
</dbReference>